<dbReference type="CDD" id="cd00130">
    <property type="entry name" value="PAS"/>
    <property type="match status" value="3"/>
</dbReference>
<dbReference type="Gene3D" id="3.30.565.10">
    <property type="entry name" value="Histidine kinase-like ATPase, C-terminal domain"/>
    <property type="match status" value="1"/>
</dbReference>
<dbReference type="InterPro" id="IPR005467">
    <property type="entry name" value="His_kinase_dom"/>
</dbReference>
<evidence type="ECO:0000259" key="6">
    <source>
        <dbReference type="PROSITE" id="PS50109"/>
    </source>
</evidence>
<name>A0AAE3K563_9EURY</name>
<evidence type="ECO:0000313" key="9">
    <source>
        <dbReference type="EMBL" id="MCL9814077.1"/>
    </source>
</evidence>
<keyword evidence="5" id="KW-0418">Kinase</keyword>
<organism evidence="9 10">
    <name type="scientific">Natranaeroarchaeum aerophilus</name>
    <dbReference type="NCBI Taxonomy" id="2917711"/>
    <lineage>
        <taxon>Archaea</taxon>
        <taxon>Methanobacteriati</taxon>
        <taxon>Methanobacteriota</taxon>
        <taxon>Stenosarchaea group</taxon>
        <taxon>Halobacteria</taxon>
        <taxon>Halobacteriales</taxon>
        <taxon>Natronoarchaeaceae</taxon>
        <taxon>Natranaeroarchaeum</taxon>
    </lineage>
</organism>
<feature type="domain" description="Histidine kinase" evidence="6">
    <location>
        <begin position="529"/>
        <end position="734"/>
    </location>
</feature>
<feature type="domain" description="PAS" evidence="7">
    <location>
        <begin position="157"/>
        <end position="210"/>
    </location>
</feature>
<dbReference type="InterPro" id="IPR013656">
    <property type="entry name" value="PAS_4"/>
</dbReference>
<evidence type="ECO:0000259" key="7">
    <source>
        <dbReference type="PROSITE" id="PS50112"/>
    </source>
</evidence>
<dbReference type="PANTHER" id="PTHR43304:SF1">
    <property type="entry name" value="PAC DOMAIN-CONTAINING PROTEIN"/>
    <property type="match status" value="1"/>
</dbReference>
<keyword evidence="10" id="KW-1185">Reference proteome</keyword>
<dbReference type="SMART" id="SM00086">
    <property type="entry name" value="PAC"/>
    <property type="match status" value="2"/>
</dbReference>
<dbReference type="PROSITE" id="PS50112">
    <property type="entry name" value="PAS"/>
    <property type="match status" value="3"/>
</dbReference>
<dbReference type="SMART" id="SM00091">
    <property type="entry name" value="PAS"/>
    <property type="match status" value="3"/>
</dbReference>
<dbReference type="PRINTS" id="PR00344">
    <property type="entry name" value="BCTRLSENSOR"/>
</dbReference>
<feature type="domain" description="PAS" evidence="7">
    <location>
        <begin position="285"/>
        <end position="348"/>
    </location>
</feature>
<dbReference type="InterPro" id="IPR000700">
    <property type="entry name" value="PAS-assoc_C"/>
</dbReference>
<feature type="domain" description="PAC" evidence="8">
    <location>
        <begin position="228"/>
        <end position="281"/>
    </location>
</feature>
<dbReference type="SUPFAM" id="SSF55874">
    <property type="entry name" value="ATPase domain of HSP90 chaperone/DNA topoisomerase II/histidine kinase"/>
    <property type="match status" value="1"/>
</dbReference>
<proteinExistence type="predicted"/>
<evidence type="ECO:0000256" key="2">
    <source>
        <dbReference type="ARBA" id="ARBA00012438"/>
    </source>
</evidence>
<evidence type="ECO:0000256" key="3">
    <source>
        <dbReference type="ARBA" id="ARBA00022553"/>
    </source>
</evidence>
<feature type="domain" description="PAC" evidence="8">
    <location>
        <begin position="471"/>
        <end position="525"/>
    </location>
</feature>
<dbReference type="GO" id="GO:0004673">
    <property type="term" value="F:protein histidine kinase activity"/>
    <property type="evidence" value="ECO:0007669"/>
    <property type="project" value="UniProtKB-EC"/>
</dbReference>
<dbReference type="PROSITE" id="PS50113">
    <property type="entry name" value="PAC"/>
    <property type="match status" value="3"/>
</dbReference>
<dbReference type="PANTHER" id="PTHR43304">
    <property type="entry name" value="PHYTOCHROME-LIKE PROTEIN CPH1"/>
    <property type="match status" value="1"/>
</dbReference>
<dbReference type="EC" id="2.7.13.3" evidence="2"/>
<dbReference type="InterPro" id="IPR004358">
    <property type="entry name" value="Sig_transdc_His_kin-like_C"/>
</dbReference>
<comment type="caution">
    <text evidence="9">The sequence shown here is derived from an EMBL/GenBank/DDBJ whole genome shotgun (WGS) entry which is preliminary data.</text>
</comment>
<dbReference type="AlphaFoldDB" id="A0AAE3K563"/>
<dbReference type="InterPro" id="IPR001610">
    <property type="entry name" value="PAC"/>
</dbReference>
<dbReference type="InterPro" id="IPR003594">
    <property type="entry name" value="HATPase_dom"/>
</dbReference>
<dbReference type="InterPro" id="IPR052162">
    <property type="entry name" value="Sensor_kinase/Photoreceptor"/>
</dbReference>
<evidence type="ECO:0000256" key="4">
    <source>
        <dbReference type="ARBA" id="ARBA00022679"/>
    </source>
</evidence>
<dbReference type="RefSeq" id="WP_250596904.1">
    <property type="nucleotide sequence ID" value="NZ_JAKRVY010000005.1"/>
</dbReference>
<feature type="domain" description="PAS" evidence="7">
    <location>
        <begin position="401"/>
        <end position="471"/>
    </location>
</feature>
<dbReference type="Gene3D" id="3.30.450.20">
    <property type="entry name" value="PAS domain"/>
    <property type="match status" value="3"/>
</dbReference>
<evidence type="ECO:0000259" key="8">
    <source>
        <dbReference type="PROSITE" id="PS50113"/>
    </source>
</evidence>
<dbReference type="InterPro" id="IPR036890">
    <property type="entry name" value="HATPase_C_sf"/>
</dbReference>
<dbReference type="SMART" id="SM00387">
    <property type="entry name" value="HATPase_c"/>
    <property type="match status" value="1"/>
</dbReference>
<comment type="catalytic activity">
    <reaction evidence="1">
        <text>ATP + protein L-histidine = ADP + protein N-phospho-L-histidine.</text>
        <dbReference type="EC" id="2.7.13.3"/>
    </reaction>
</comment>
<dbReference type="EMBL" id="JAKRVY010000005">
    <property type="protein sequence ID" value="MCL9814077.1"/>
    <property type="molecule type" value="Genomic_DNA"/>
</dbReference>
<evidence type="ECO:0000313" key="10">
    <source>
        <dbReference type="Proteomes" id="UP001202674"/>
    </source>
</evidence>
<dbReference type="Pfam" id="PF13426">
    <property type="entry name" value="PAS_9"/>
    <property type="match status" value="1"/>
</dbReference>
<dbReference type="InterPro" id="IPR000014">
    <property type="entry name" value="PAS"/>
</dbReference>
<gene>
    <name evidence="9" type="ORF">AArcSt11_10475</name>
</gene>
<dbReference type="CDD" id="cd00075">
    <property type="entry name" value="HATPase"/>
    <property type="match status" value="1"/>
</dbReference>
<reference evidence="9 10" key="1">
    <citation type="journal article" date="2022" name="Syst. Appl. Microbiol.">
        <title>Natronocalculus amylovorans gen. nov., sp. nov., and Natranaeroarchaeum aerophilus sp. nov., dominant culturable amylolytic natronoarchaea from hypersaline soda lakes in southwestern Siberia.</title>
        <authorList>
            <person name="Sorokin D.Y."/>
            <person name="Elcheninov A.G."/>
            <person name="Khizhniak T.V."/>
            <person name="Koenen M."/>
            <person name="Bale N.J."/>
            <person name="Damste J.S.S."/>
            <person name="Kublanov I.V."/>
        </authorList>
    </citation>
    <scope>NUCLEOTIDE SEQUENCE [LARGE SCALE GENOMIC DNA]</scope>
    <source>
        <strain evidence="9 10">AArc-St1-1</strain>
    </source>
</reference>
<evidence type="ECO:0000256" key="5">
    <source>
        <dbReference type="ARBA" id="ARBA00022777"/>
    </source>
</evidence>
<dbReference type="Proteomes" id="UP001202674">
    <property type="component" value="Unassembled WGS sequence"/>
</dbReference>
<dbReference type="SUPFAM" id="SSF55785">
    <property type="entry name" value="PYP-like sensor domain (PAS domain)"/>
    <property type="match status" value="3"/>
</dbReference>
<accession>A0AAE3K563</accession>
<dbReference type="InterPro" id="IPR035965">
    <property type="entry name" value="PAS-like_dom_sf"/>
</dbReference>
<protein>
    <recommendedName>
        <fullName evidence="2">histidine kinase</fullName>
        <ecNumber evidence="2">2.7.13.3</ecNumber>
    </recommendedName>
</protein>
<sequence length="734" mass="81881">MTADQQPPEWTGLATGLQDTSPPLIYPLLADSGNERVLRQWLDEHDEYRAVEPDVTLEDAEFDLCIVDHRALQRNEESLRRLKSAANPVLLPVLLLLPDRRLDVIDVDGGEIAENVFQTTVDEIVSLPIKQAELGWRVQAMLRLRNQSLTVQAQANALRRFREAVEASGHAVYITNLSGEIEYVNPAFEEVTGYSVDEAIGATPELFHSETTSEAYIESMWNTILDGDVWEEEIVNERKDGSTYTAYQTIAPIVKGGEPVAFVSVQADVTEQKELRRELGRSAAIIERLDDPIMMQDCEGRFKLLNEAVAEYAGLSKTALLRNDETKFMDEATAATIEAKKSEVLETETPVQYELSPTFPRTGREPTFSTKRFPYYDPDGNLAGTVAICRNVTDLKQRERTLRQYKRAITEANDLIAAVDLDGEYLFANPQYREYHGLSAAEVSSHSLSELFDDEEYATIVDSIERTLDGETVQYRTVRHHPSRGERVLDVRYHPLRGEDGEVIGVVGVLRDVTENEEKTTQLRVVDQILRHNLRNSLQLVRGQAERISSAGDEDVAEMAAAIVEWCDELLTTSQKSRAITESLSKTVSVRETAVDEVVETAAASVAESYPSARIDLDIERPATAAATEQLNSAITELIENAVFHSDQEEPTVEVCVEHEGERILIHIEDDGPGIPAMDRDVLETGKATEDLYHGSGLGLWLVYWILRRSGGSVSVENREPRGSVVTISLPAVE</sequence>
<dbReference type="NCBIfam" id="TIGR00229">
    <property type="entry name" value="sensory_box"/>
    <property type="match status" value="3"/>
</dbReference>
<dbReference type="PROSITE" id="PS50109">
    <property type="entry name" value="HIS_KIN"/>
    <property type="match status" value="1"/>
</dbReference>
<keyword evidence="3" id="KW-0597">Phosphoprotein</keyword>
<evidence type="ECO:0000256" key="1">
    <source>
        <dbReference type="ARBA" id="ARBA00000085"/>
    </source>
</evidence>
<dbReference type="Pfam" id="PF02518">
    <property type="entry name" value="HATPase_c"/>
    <property type="match status" value="1"/>
</dbReference>
<keyword evidence="4" id="KW-0808">Transferase</keyword>
<feature type="domain" description="PAC" evidence="8">
    <location>
        <begin position="349"/>
        <end position="404"/>
    </location>
</feature>
<dbReference type="Pfam" id="PF08448">
    <property type="entry name" value="PAS_4"/>
    <property type="match status" value="2"/>
</dbReference>